<sequence>MLQVHLEREDASLSIQCMYRRRRYNYLQQLPHQGFLKLSLKPSCCGIHISR</sequence>
<protein>
    <submittedName>
        <fullName evidence="1">Uncharacterized protein</fullName>
    </submittedName>
</protein>
<dbReference type="AlphaFoldDB" id="L7VXR1"/>
<evidence type="ECO:0000313" key="1">
    <source>
        <dbReference type="EMBL" id="AGC71853.1"/>
    </source>
</evidence>
<proteinExistence type="predicted"/>
<accession>L7VXR1</accession>
<name>L7VXR1_9BACT</name>
<reference evidence="1" key="1">
    <citation type="submission" date="2012-09" db="EMBL/GenBank/DDBJ databases">
        <title>Metagenomic Characterization of a Microbial Community in Wastewater Detects High Levels of Antibiotic Resistance.</title>
        <authorList>
            <person name="Abrams M."/>
            <person name="Caldwell A."/>
            <person name="Vandaei E."/>
            <person name="Lee W."/>
            <person name="Perrott J."/>
            <person name="Khan S.Y."/>
            <person name="Ta J."/>
            <person name="Romero D."/>
            <person name="Nguyen V."/>
            <person name="Pourmand N."/>
            <person name="Ouverney C.C."/>
        </authorList>
    </citation>
    <scope>NUCLEOTIDE SEQUENCE</scope>
</reference>
<dbReference type="EMBL" id="JX649885">
    <property type="protein sequence ID" value="AGC71853.1"/>
    <property type="molecule type" value="Genomic_DNA"/>
</dbReference>
<organism evidence="1">
    <name type="scientific">uncultured bacterium A1Q1_fos_2140</name>
    <dbReference type="NCBI Taxonomy" id="1256565"/>
    <lineage>
        <taxon>Bacteria</taxon>
        <taxon>environmental samples</taxon>
    </lineage>
</organism>